<gene>
    <name evidence="1" type="ORF">ACH5RR_032395</name>
</gene>
<keyword evidence="2" id="KW-1185">Reference proteome</keyword>
<name>A0ABD2YI08_9GENT</name>
<dbReference type="EMBL" id="JBJUIK010000013">
    <property type="protein sequence ID" value="KAL3507013.1"/>
    <property type="molecule type" value="Genomic_DNA"/>
</dbReference>
<protein>
    <submittedName>
        <fullName evidence="1">Uncharacterized protein</fullName>
    </submittedName>
</protein>
<evidence type="ECO:0000313" key="1">
    <source>
        <dbReference type="EMBL" id="KAL3507013.1"/>
    </source>
</evidence>
<dbReference type="AlphaFoldDB" id="A0ABD2YI08"/>
<sequence length="150" mass="17472">MLPKLEVKIALEKATTVQERTNKQTQLREDVLRAKFDSTLAKKEEETKEKAFKLEQGEQYLGTINVNLKAAESKMKNENQGFWSSKKFIWSKSTDPNLVDLRRSSNKRTTDFVDQARAIAIAAQKEKREIQRTAMERLTQIEDRRGIWRA</sequence>
<evidence type="ECO:0000313" key="2">
    <source>
        <dbReference type="Proteomes" id="UP001630127"/>
    </source>
</evidence>
<accession>A0ABD2YI08</accession>
<organism evidence="1 2">
    <name type="scientific">Cinchona calisaya</name>
    <dbReference type="NCBI Taxonomy" id="153742"/>
    <lineage>
        <taxon>Eukaryota</taxon>
        <taxon>Viridiplantae</taxon>
        <taxon>Streptophyta</taxon>
        <taxon>Embryophyta</taxon>
        <taxon>Tracheophyta</taxon>
        <taxon>Spermatophyta</taxon>
        <taxon>Magnoliopsida</taxon>
        <taxon>eudicotyledons</taxon>
        <taxon>Gunneridae</taxon>
        <taxon>Pentapetalae</taxon>
        <taxon>asterids</taxon>
        <taxon>lamiids</taxon>
        <taxon>Gentianales</taxon>
        <taxon>Rubiaceae</taxon>
        <taxon>Cinchonoideae</taxon>
        <taxon>Cinchoneae</taxon>
        <taxon>Cinchona</taxon>
    </lineage>
</organism>
<reference evidence="1 2" key="1">
    <citation type="submission" date="2024-11" db="EMBL/GenBank/DDBJ databases">
        <title>A near-complete genome assembly of Cinchona calisaya.</title>
        <authorList>
            <person name="Lian D.C."/>
            <person name="Zhao X.W."/>
            <person name="Wei L."/>
        </authorList>
    </citation>
    <scope>NUCLEOTIDE SEQUENCE [LARGE SCALE GENOMIC DNA]</scope>
    <source>
        <tissue evidence="1">Nenye</tissue>
    </source>
</reference>
<comment type="caution">
    <text evidence="1">The sequence shown here is derived from an EMBL/GenBank/DDBJ whole genome shotgun (WGS) entry which is preliminary data.</text>
</comment>
<dbReference type="Proteomes" id="UP001630127">
    <property type="component" value="Unassembled WGS sequence"/>
</dbReference>
<proteinExistence type="predicted"/>